<dbReference type="PROSITE" id="PS01081">
    <property type="entry name" value="HTH_TETR_1"/>
    <property type="match status" value="1"/>
</dbReference>
<evidence type="ECO:0000313" key="9">
    <source>
        <dbReference type="Proteomes" id="UP001169491"/>
    </source>
</evidence>
<proteinExistence type="predicted"/>
<keyword evidence="4" id="KW-0804">Transcription</keyword>
<dbReference type="AlphaFoldDB" id="A0AAW7R2H4"/>
<evidence type="ECO:0000313" key="10">
    <source>
        <dbReference type="Proteomes" id="UP001169492"/>
    </source>
</evidence>
<dbReference type="InterPro" id="IPR013572">
    <property type="entry name" value="Tscrpt_reg_MAATS_C"/>
</dbReference>
<dbReference type="SUPFAM" id="SSF46689">
    <property type="entry name" value="Homeodomain-like"/>
    <property type="match status" value="1"/>
</dbReference>
<dbReference type="PANTHER" id="PTHR30055">
    <property type="entry name" value="HTH-TYPE TRANSCRIPTIONAL REGULATOR RUTR"/>
    <property type="match status" value="1"/>
</dbReference>
<dbReference type="InterPro" id="IPR001647">
    <property type="entry name" value="HTH_TetR"/>
</dbReference>
<evidence type="ECO:0000256" key="5">
    <source>
        <dbReference type="PROSITE-ProRule" id="PRU00335"/>
    </source>
</evidence>
<dbReference type="InterPro" id="IPR050109">
    <property type="entry name" value="HTH-type_TetR-like_transc_reg"/>
</dbReference>
<dbReference type="InterPro" id="IPR009057">
    <property type="entry name" value="Homeodomain-like_sf"/>
</dbReference>
<feature type="domain" description="HTH tetR-type" evidence="6">
    <location>
        <begin position="10"/>
        <end position="70"/>
    </location>
</feature>
<evidence type="ECO:0000256" key="2">
    <source>
        <dbReference type="ARBA" id="ARBA00023015"/>
    </source>
</evidence>
<keyword evidence="3 5" id="KW-0238">DNA-binding</keyword>
<dbReference type="InterPro" id="IPR023772">
    <property type="entry name" value="DNA-bd_HTH_TetR-type_CS"/>
</dbReference>
<dbReference type="InterPro" id="IPR036271">
    <property type="entry name" value="Tet_transcr_reg_TetR-rel_C_sf"/>
</dbReference>
<organism evidence="7 10">
    <name type="scientific">Pseudidiomarina terrestris</name>
    <dbReference type="NCBI Taxonomy" id="2820060"/>
    <lineage>
        <taxon>Bacteria</taxon>
        <taxon>Pseudomonadati</taxon>
        <taxon>Pseudomonadota</taxon>
        <taxon>Gammaproteobacteria</taxon>
        <taxon>Alteromonadales</taxon>
        <taxon>Idiomarinaceae</taxon>
        <taxon>Pseudidiomarina</taxon>
    </lineage>
</organism>
<keyword evidence="9" id="KW-1185">Reference proteome</keyword>
<evidence type="ECO:0000256" key="1">
    <source>
        <dbReference type="ARBA" id="ARBA00022491"/>
    </source>
</evidence>
<evidence type="ECO:0000256" key="3">
    <source>
        <dbReference type="ARBA" id="ARBA00023125"/>
    </source>
</evidence>
<evidence type="ECO:0000313" key="8">
    <source>
        <dbReference type="EMBL" id="MDN7129701.1"/>
    </source>
</evidence>
<comment type="caution">
    <text evidence="7">The sequence shown here is derived from an EMBL/GenBank/DDBJ whole genome shotgun (WGS) entry which is preliminary data.</text>
</comment>
<dbReference type="PROSITE" id="PS50977">
    <property type="entry name" value="HTH_TETR_2"/>
    <property type="match status" value="1"/>
</dbReference>
<name>A0AAW7R2H4_9GAMM</name>
<dbReference type="Pfam" id="PF08361">
    <property type="entry name" value="TetR_C_2"/>
    <property type="match status" value="1"/>
</dbReference>
<evidence type="ECO:0000256" key="4">
    <source>
        <dbReference type="ARBA" id="ARBA00023163"/>
    </source>
</evidence>
<evidence type="ECO:0000259" key="6">
    <source>
        <dbReference type="PROSITE" id="PS50977"/>
    </source>
</evidence>
<dbReference type="SUPFAM" id="SSF48498">
    <property type="entry name" value="Tetracyclin repressor-like, C-terminal domain"/>
    <property type="match status" value="1"/>
</dbReference>
<evidence type="ECO:0000313" key="7">
    <source>
        <dbReference type="EMBL" id="MDN7124825.1"/>
    </source>
</evidence>
<reference evidence="9 10" key="1">
    <citation type="submission" date="2021-03" db="EMBL/GenBank/DDBJ databases">
        <title>Pseudidiomarina terrestris, a new bacterium isolated from saline soil.</title>
        <authorList>
            <person name="Galisteo C."/>
            <person name="De La Haba R."/>
            <person name="Sanchez-Porro C."/>
            <person name="Ventosa A."/>
        </authorList>
    </citation>
    <scope>NUCLEOTIDE SEQUENCE [LARGE SCALE GENOMIC DNA]</scope>
    <source>
        <strain evidence="7 10">1APP75-32.1</strain>
        <strain evidence="9">1APR75-15</strain>
        <strain evidence="8">1ASR75-15</strain>
    </source>
</reference>
<keyword evidence="1" id="KW-0678">Repressor</keyword>
<dbReference type="PANTHER" id="PTHR30055:SF240">
    <property type="entry name" value="HTH-TYPE TRANSCRIPTIONAL REGULATOR ACRR"/>
    <property type="match status" value="1"/>
</dbReference>
<protein>
    <submittedName>
        <fullName evidence="7">TetR family transcriptional regulator</fullName>
    </submittedName>
</protein>
<dbReference type="Proteomes" id="UP001169492">
    <property type="component" value="Unassembled WGS sequence"/>
</dbReference>
<dbReference type="EMBL" id="JAGGJB010000004">
    <property type="protein sequence ID" value="MDN7124825.1"/>
    <property type="molecule type" value="Genomic_DNA"/>
</dbReference>
<dbReference type="EMBL" id="JAGGJC010000002">
    <property type="protein sequence ID" value="MDN7129701.1"/>
    <property type="molecule type" value="Genomic_DNA"/>
</dbReference>
<dbReference type="GO" id="GO:0003700">
    <property type="term" value="F:DNA-binding transcription factor activity"/>
    <property type="evidence" value="ECO:0007669"/>
    <property type="project" value="TreeGrafter"/>
</dbReference>
<dbReference type="GO" id="GO:0000976">
    <property type="term" value="F:transcription cis-regulatory region binding"/>
    <property type="evidence" value="ECO:0007669"/>
    <property type="project" value="TreeGrafter"/>
</dbReference>
<dbReference type="PRINTS" id="PR00455">
    <property type="entry name" value="HTHTETR"/>
</dbReference>
<sequence>MVRRTKADALTTRNELLDAAERLFSERGVSNTSMMQVAEAAGVTRGAIYHHFENKLDLIHALMERVSLPVDEMRDELRKEHENAPLHQLRERCLHIVHQVQNDPHMQALVNILCHKCEYVEDTLPIHLRHLSGRNECIDECVKLVEQAQAQGSVAADLDPRLTVISMFGLIDGLFYNWLLDTQYFDLMTAARSGLDNYLRGISKQGA</sequence>
<dbReference type="Gene3D" id="1.10.357.10">
    <property type="entry name" value="Tetracycline Repressor, domain 2"/>
    <property type="match status" value="1"/>
</dbReference>
<feature type="DNA-binding region" description="H-T-H motif" evidence="5">
    <location>
        <begin position="33"/>
        <end position="52"/>
    </location>
</feature>
<gene>
    <name evidence="7" type="ORF">J6I90_08020</name>
    <name evidence="8" type="ORF">J6I92_07435</name>
</gene>
<keyword evidence="2" id="KW-0805">Transcription regulation</keyword>
<accession>A0AAW7R2H4</accession>
<dbReference type="Pfam" id="PF00440">
    <property type="entry name" value="TetR_N"/>
    <property type="match status" value="1"/>
</dbReference>
<dbReference type="Proteomes" id="UP001169491">
    <property type="component" value="Unassembled WGS sequence"/>
</dbReference>
<dbReference type="RefSeq" id="WP_301722127.1">
    <property type="nucleotide sequence ID" value="NZ_JAGGJB010000004.1"/>
</dbReference>